<reference evidence="1" key="1">
    <citation type="journal article" date="2016" name="Nat. Genet.">
        <title>A high-quality carrot genome assembly provides new insights into carotenoid accumulation and asterid genome evolution.</title>
        <authorList>
            <person name="Iorizzo M."/>
            <person name="Ellison S."/>
            <person name="Senalik D."/>
            <person name="Zeng P."/>
            <person name="Satapoomin P."/>
            <person name="Huang J."/>
            <person name="Bowman M."/>
            <person name="Iovene M."/>
            <person name="Sanseverino W."/>
            <person name="Cavagnaro P."/>
            <person name="Yildiz M."/>
            <person name="Macko-Podgorni A."/>
            <person name="Moranska E."/>
            <person name="Grzebelus E."/>
            <person name="Grzebelus D."/>
            <person name="Ashrafi H."/>
            <person name="Zheng Z."/>
            <person name="Cheng S."/>
            <person name="Spooner D."/>
            <person name="Van Deynze A."/>
            <person name="Simon P."/>
        </authorList>
    </citation>
    <scope>NUCLEOTIDE SEQUENCE</scope>
    <source>
        <tissue evidence="1">Leaf</tissue>
    </source>
</reference>
<gene>
    <name evidence="1" type="ORF">DCAR_0104528</name>
</gene>
<accession>A0AAF0W8N8</accession>
<organism evidence="1 2">
    <name type="scientific">Daucus carota subsp. sativus</name>
    <name type="common">Carrot</name>
    <dbReference type="NCBI Taxonomy" id="79200"/>
    <lineage>
        <taxon>Eukaryota</taxon>
        <taxon>Viridiplantae</taxon>
        <taxon>Streptophyta</taxon>
        <taxon>Embryophyta</taxon>
        <taxon>Tracheophyta</taxon>
        <taxon>Spermatophyta</taxon>
        <taxon>Magnoliopsida</taxon>
        <taxon>eudicotyledons</taxon>
        <taxon>Gunneridae</taxon>
        <taxon>Pentapetalae</taxon>
        <taxon>asterids</taxon>
        <taxon>campanulids</taxon>
        <taxon>Apiales</taxon>
        <taxon>Apiaceae</taxon>
        <taxon>Apioideae</taxon>
        <taxon>Scandiceae</taxon>
        <taxon>Daucinae</taxon>
        <taxon>Daucus</taxon>
        <taxon>Daucus sect. Daucus</taxon>
    </lineage>
</organism>
<evidence type="ECO:0000313" key="2">
    <source>
        <dbReference type="Proteomes" id="UP000077755"/>
    </source>
</evidence>
<protein>
    <submittedName>
        <fullName evidence="1">Uncharacterized protein</fullName>
    </submittedName>
</protein>
<sequence>MEELRPGWMYCFICTGDETLRFWNVSGTPAMEKPALRASPEPFTHLNHSIQ</sequence>
<reference evidence="1" key="2">
    <citation type="submission" date="2022-03" db="EMBL/GenBank/DDBJ databases">
        <title>Draft title - Genomic analysis of global carrot germplasm unveils the trajectory of domestication and the origin of high carotenoid orange carrot.</title>
        <authorList>
            <person name="Iorizzo M."/>
            <person name="Ellison S."/>
            <person name="Senalik D."/>
            <person name="Macko-Podgorni A."/>
            <person name="Grzebelus D."/>
            <person name="Bostan H."/>
            <person name="Rolling W."/>
            <person name="Curaba J."/>
            <person name="Simon P."/>
        </authorList>
    </citation>
    <scope>NUCLEOTIDE SEQUENCE</scope>
    <source>
        <tissue evidence="1">Leaf</tissue>
    </source>
</reference>
<evidence type="ECO:0000313" key="1">
    <source>
        <dbReference type="EMBL" id="WOG85340.1"/>
    </source>
</evidence>
<name>A0AAF0W8N8_DAUCS</name>
<keyword evidence="2" id="KW-1185">Reference proteome</keyword>
<dbReference type="Proteomes" id="UP000077755">
    <property type="component" value="Chromosome 1"/>
</dbReference>
<dbReference type="EMBL" id="CP093343">
    <property type="protein sequence ID" value="WOG85340.1"/>
    <property type="molecule type" value="Genomic_DNA"/>
</dbReference>
<proteinExistence type="predicted"/>
<dbReference type="AlphaFoldDB" id="A0AAF0W8N8"/>